<evidence type="ECO:0000256" key="3">
    <source>
        <dbReference type="ARBA" id="ARBA00023180"/>
    </source>
</evidence>
<evidence type="ECO:0000256" key="2">
    <source>
        <dbReference type="ARBA" id="ARBA00022525"/>
    </source>
</evidence>
<comment type="caution">
    <text evidence="5">The sequence shown here is derived from an EMBL/GenBank/DDBJ whole genome shotgun (WGS) entry which is preliminary data.</text>
</comment>
<accession>A0A9W9Z3G8</accession>
<comment type="subcellular location">
    <subcellularLocation>
        <location evidence="1">Secreted</location>
    </subcellularLocation>
</comment>
<protein>
    <recommendedName>
        <fullName evidence="4">ASPIC/UnbV domain-containing protein</fullName>
    </recommendedName>
</protein>
<proteinExistence type="predicted"/>
<dbReference type="InterPro" id="IPR011519">
    <property type="entry name" value="UnbV_ASPIC"/>
</dbReference>
<dbReference type="InterPro" id="IPR028994">
    <property type="entry name" value="Integrin_alpha_N"/>
</dbReference>
<dbReference type="PANTHER" id="PTHR11475:SF4">
    <property type="entry name" value="CHORION PEROXIDASE"/>
    <property type="match status" value="1"/>
</dbReference>
<dbReference type="InterPro" id="IPR019791">
    <property type="entry name" value="Haem_peroxidase_animal"/>
</dbReference>
<keyword evidence="3" id="KW-0325">Glycoprotein</keyword>
<dbReference type="InterPro" id="IPR037120">
    <property type="entry name" value="Haem_peroxidase_sf_animal"/>
</dbReference>
<dbReference type="InterPro" id="IPR010255">
    <property type="entry name" value="Haem_peroxidase_sf"/>
</dbReference>
<keyword evidence="6" id="KW-1185">Reference proteome</keyword>
<gene>
    <name evidence="5" type="ORF">OS493_007387</name>
</gene>
<evidence type="ECO:0000313" key="5">
    <source>
        <dbReference type="EMBL" id="KAJ7374301.1"/>
    </source>
</evidence>
<organism evidence="5 6">
    <name type="scientific">Desmophyllum pertusum</name>
    <dbReference type="NCBI Taxonomy" id="174260"/>
    <lineage>
        <taxon>Eukaryota</taxon>
        <taxon>Metazoa</taxon>
        <taxon>Cnidaria</taxon>
        <taxon>Anthozoa</taxon>
        <taxon>Hexacorallia</taxon>
        <taxon>Scleractinia</taxon>
        <taxon>Caryophylliina</taxon>
        <taxon>Caryophylliidae</taxon>
        <taxon>Desmophyllum</taxon>
    </lineage>
</organism>
<reference evidence="5" key="1">
    <citation type="submission" date="2023-01" db="EMBL/GenBank/DDBJ databases">
        <title>Genome assembly of the deep-sea coral Lophelia pertusa.</title>
        <authorList>
            <person name="Herrera S."/>
            <person name="Cordes E."/>
        </authorList>
    </citation>
    <scope>NUCLEOTIDE SEQUENCE</scope>
    <source>
        <strain evidence="5">USNM1676648</strain>
        <tissue evidence="5">Polyp</tissue>
    </source>
</reference>
<dbReference type="PRINTS" id="PR00457">
    <property type="entry name" value="ANPEROXIDASE"/>
</dbReference>
<dbReference type="Pfam" id="PF03098">
    <property type="entry name" value="An_peroxidase"/>
    <property type="match status" value="1"/>
</dbReference>
<evidence type="ECO:0000259" key="4">
    <source>
        <dbReference type="Pfam" id="PF07593"/>
    </source>
</evidence>
<evidence type="ECO:0000313" key="6">
    <source>
        <dbReference type="Proteomes" id="UP001163046"/>
    </source>
</evidence>
<dbReference type="Gene3D" id="1.10.640.10">
    <property type="entry name" value="Haem peroxidase domain superfamily, animal type"/>
    <property type="match status" value="1"/>
</dbReference>
<dbReference type="Pfam" id="PF07593">
    <property type="entry name" value="UnbV_ASPIC"/>
    <property type="match status" value="1"/>
</dbReference>
<dbReference type="EMBL" id="MU826828">
    <property type="protein sequence ID" value="KAJ7374301.1"/>
    <property type="molecule type" value="Genomic_DNA"/>
</dbReference>
<dbReference type="SUPFAM" id="SSF69318">
    <property type="entry name" value="Integrin alpha N-terminal domain"/>
    <property type="match status" value="1"/>
</dbReference>
<dbReference type="GO" id="GO:0020037">
    <property type="term" value="F:heme binding"/>
    <property type="evidence" value="ECO:0007669"/>
    <property type="project" value="InterPro"/>
</dbReference>
<keyword evidence="2" id="KW-0964">Secreted</keyword>
<name>A0A9W9Z3G8_9CNID</name>
<dbReference type="PANTHER" id="PTHR11475">
    <property type="entry name" value="OXIDASE/PEROXIDASE"/>
    <property type="match status" value="1"/>
</dbReference>
<dbReference type="AlphaFoldDB" id="A0A9W9Z3G8"/>
<dbReference type="PROSITE" id="PS50292">
    <property type="entry name" value="PEROXIDASE_3"/>
    <property type="match status" value="1"/>
</dbReference>
<evidence type="ECO:0000256" key="1">
    <source>
        <dbReference type="ARBA" id="ARBA00004613"/>
    </source>
</evidence>
<feature type="domain" description="ASPIC/UnbV" evidence="4">
    <location>
        <begin position="178"/>
        <end position="241"/>
    </location>
</feature>
<dbReference type="GO" id="GO:0004601">
    <property type="term" value="F:peroxidase activity"/>
    <property type="evidence" value="ECO:0007669"/>
    <property type="project" value="InterPro"/>
</dbReference>
<dbReference type="GO" id="GO:0006979">
    <property type="term" value="P:response to oxidative stress"/>
    <property type="evidence" value="ECO:0007669"/>
    <property type="project" value="InterPro"/>
</dbReference>
<dbReference type="Proteomes" id="UP001163046">
    <property type="component" value="Unassembled WGS sequence"/>
</dbReference>
<sequence length="544" mass="61071">MIAFNFGKYRWFSSTFIAPVFSFSSHNPSLLISPSEQHLARSPRDCSYLETLFEEPAEEDSGHQLHFLKINTLYVKLMAGVTNGGWGWGAAFVDFDNNGFLDFITTGGDCIVWTEWNGTREGLLKWDFDDDGDEDIVVCDNVGAPFFYQNQQKEPNNWIRIRVVHRCLSNRDKLCDSLGARVKVIMKNNHVQTQEIGSSTHYLGQSSRVAHFGLGRDSGNVTVKVMWPSSFIDVTYTDVIPNTKNKNHTAGSLFREHFCRWRRDGSSMQDGGQSLLTQGRRFLILSLDKCFSLKVMEITKQPTHATVTVNPDGKSVKFQINPGITPVELTTETFDYSGGRRVGPIPAVTDGRRLDGTSYNKDHVVVGCRYGGCHTLIPRLAPDGLMIYILTLVRCQRGMSTLTRSTKAISGFHLCVRLITGALRRHTDTPRQQVNKLTSYIDGSVVYGDSETRNKALREFKDGKLKLGSDGLIPKNTMAVANDNPLGRDADSLLAAGDSRANVQPMLIVLHTLFVLEHNRICDEYKNKYPLATDERLFQPRDAW</sequence>
<dbReference type="SUPFAM" id="SSF48113">
    <property type="entry name" value="Heme-dependent peroxidases"/>
    <property type="match status" value="1"/>
</dbReference>
<dbReference type="OrthoDB" id="5947389at2759"/>
<dbReference type="GO" id="GO:0005576">
    <property type="term" value="C:extracellular region"/>
    <property type="evidence" value="ECO:0007669"/>
    <property type="project" value="UniProtKB-SubCell"/>
</dbReference>